<name>A0A9P6LIQ3_9PEZI</name>
<feature type="signal peptide" evidence="1">
    <location>
        <begin position="1"/>
        <end position="20"/>
    </location>
</feature>
<protein>
    <submittedName>
        <fullName evidence="2">Uncharacterized protein</fullName>
    </submittedName>
</protein>
<comment type="caution">
    <text evidence="2">The sequence shown here is derived from an EMBL/GenBank/DDBJ whole genome shotgun (WGS) entry which is preliminary data.</text>
</comment>
<organism evidence="2 3">
    <name type="scientific">Colletotrichum karsti</name>
    <dbReference type="NCBI Taxonomy" id="1095194"/>
    <lineage>
        <taxon>Eukaryota</taxon>
        <taxon>Fungi</taxon>
        <taxon>Dikarya</taxon>
        <taxon>Ascomycota</taxon>
        <taxon>Pezizomycotina</taxon>
        <taxon>Sordariomycetes</taxon>
        <taxon>Hypocreomycetidae</taxon>
        <taxon>Glomerellales</taxon>
        <taxon>Glomerellaceae</taxon>
        <taxon>Colletotrichum</taxon>
        <taxon>Colletotrichum boninense species complex</taxon>
    </lineage>
</organism>
<evidence type="ECO:0000313" key="3">
    <source>
        <dbReference type="Proteomes" id="UP000781932"/>
    </source>
</evidence>
<dbReference type="Proteomes" id="UP000781932">
    <property type="component" value="Unassembled WGS sequence"/>
</dbReference>
<dbReference type="EMBL" id="JAATWM020000024">
    <property type="protein sequence ID" value="KAF9874873.1"/>
    <property type="molecule type" value="Genomic_DNA"/>
</dbReference>
<evidence type="ECO:0000256" key="1">
    <source>
        <dbReference type="SAM" id="SignalP"/>
    </source>
</evidence>
<keyword evidence="1" id="KW-0732">Signal</keyword>
<sequence length="114" mass="12103">MQFPKPLLLTLTLASVPAQGYVITIFDGKDCAGASKRVNVYDNTCRDGDVLDTASLRVETYGARLQKADVYPSHSCGTVRIASWAADGGSGGPFRQGDCLNLEKTARAFGSRSG</sequence>
<evidence type="ECO:0000313" key="2">
    <source>
        <dbReference type="EMBL" id="KAF9874873.1"/>
    </source>
</evidence>
<dbReference type="OrthoDB" id="3598923at2759"/>
<dbReference type="AlphaFoldDB" id="A0A9P6LIQ3"/>
<keyword evidence="3" id="KW-1185">Reference proteome</keyword>
<proteinExistence type="predicted"/>
<reference evidence="2" key="1">
    <citation type="submission" date="2020-03" db="EMBL/GenBank/DDBJ databases">
        <authorList>
            <person name="He L."/>
        </authorList>
    </citation>
    <scope>NUCLEOTIDE SEQUENCE</scope>
    <source>
        <strain evidence="2">CkLH20</strain>
    </source>
</reference>
<gene>
    <name evidence="2" type="ORF">CkaCkLH20_07567</name>
</gene>
<accession>A0A9P6LIQ3</accession>
<reference evidence="2" key="2">
    <citation type="submission" date="2020-11" db="EMBL/GenBank/DDBJ databases">
        <title>Whole genome sequencing of Colletotrichum sp.</title>
        <authorList>
            <person name="Li H."/>
        </authorList>
    </citation>
    <scope>NUCLEOTIDE SEQUENCE</scope>
    <source>
        <strain evidence="2">CkLH20</strain>
    </source>
</reference>
<feature type="chain" id="PRO_5040288910" evidence="1">
    <location>
        <begin position="21"/>
        <end position="114"/>
    </location>
</feature>
<dbReference type="GeneID" id="62163358"/>
<dbReference type="RefSeq" id="XP_038744334.1">
    <property type="nucleotide sequence ID" value="XM_038890284.1"/>
</dbReference>